<dbReference type="KEGG" id="tsin:OXH18_06145"/>
<evidence type="ECO:0000313" key="1">
    <source>
        <dbReference type="EMBL" id="WAL61564.1"/>
    </source>
</evidence>
<gene>
    <name evidence="1" type="ORF">OXH18_06145</name>
</gene>
<dbReference type="AlphaFoldDB" id="A0A9E9C8M2"/>
<dbReference type="PANTHER" id="PTHR36382">
    <property type="entry name" value="OSJNBA0043L09.26 PROTEIN"/>
    <property type="match status" value="1"/>
</dbReference>
<sequence>MSQLPQSSDQFLTPEECAEVDATLMPARDRFTARVSIYSLRSLKQIAQAAGITIDTLTEQQIIDWVEQDPTLRPEDGFDPNFKRFFARLVISSLRPLKQIAQEADVAIEALTLSQVVSWFEKEAKARIDQGEDSTFQG</sequence>
<dbReference type="EMBL" id="CP113797">
    <property type="protein sequence ID" value="WAL61564.1"/>
    <property type="molecule type" value="Genomic_DNA"/>
</dbReference>
<keyword evidence="2" id="KW-1185">Reference proteome</keyword>
<dbReference type="Proteomes" id="UP001163152">
    <property type="component" value="Chromosome"/>
</dbReference>
<evidence type="ECO:0000313" key="2">
    <source>
        <dbReference type="Proteomes" id="UP001163152"/>
    </source>
</evidence>
<proteinExistence type="predicted"/>
<dbReference type="PANTHER" id="PTHR36382:SF2">
    <property type="entry name" value="OS04G0635700 PROTEIN"/>
    <property type="match status" value="1"/>
</dbReference>
<name>A0A9E9C8M2_9CYAN</name>
<reference evidence="1" key="1">
    <citation type="submission" date="2022-12" db="EMBL/GenBank/DDBJ databases">
        <title>Polyphasic identification of a Novel Hot-Spring Cyanobacterium Ocullathermofonsia sinensis gen nov. sp. nov. and Genomic Insights on its Adaptations to the Thermal Habitat.</title>
        <authorList>
            <person name="Daroch M."/>
            <person name="Tang J."/>
            <person name="Jiang Y."/>
        </authorList>
    </citation>
    <scope>NUCLEOTIDE SEQUENCE</scope>
    <source>
        <strain evidence="1">PKUAC-SCTA174</strain>
    </source>
</reference>
<dbReference type="RefSeq" id="WP_268611560.1">
    <property type="nucleotide sequence ID" value="NZ_CP113797.1"/>
</dbReference>
<accession>A0A9E9C8M2</accession>
<organism evidence="1 2">
    <name type="scientific">Thermocoleostomius sinensis A174</name>
    <dbReference type="NCBI Taxonomy" id="2016057"/>
    <lineage>
        <taxon>Bacteria</taxon>
        <taxon>Bacillati</taxon>
        <taxon>Cyanobacteriota</taxon>
        <taxon>Cyanophyceae</taxon>
        <taxon>Oculatellales</taxon>
        <taxon>Oculatellaceae</taxon>
        <taxon>Thermocoleostomius</taxon>
    </lineage>
</organism>
<protein>
    <submittedName>
        <fullName evidence="1">Uncharacterized protein</fullName>
    </submittedName>
</protein>